<feature type="region of interest" description="Disordered" evidence="1">
    <location>
        <begin position="41"/>
        <end position="64"/>
    </location>
</feature>
<evidence type="ECO:0000256" key="1">
    <source>
        <dbReference type="SAM" id="MobiDB-lite"/>
    </source>
</evidence>
<feature type="region of interest" description="Disordered" evidence="1">
    <location>
        <begin position="1"/>
        <end position="20"/>
    </location>
</feature>
<dbReference type="AlphaFoldDB" id="A0A917SXP5"/>
<keyword evidence="4" id="KW-1185">Reference proteome</keyword>
<organism evidence="3 4">
    <name type="scientific">Nakamurella endophytica</name>
    <dbReference type="NCBI Taxonomy" id="1748367"/>
    <lineage>
        <taxon>Bacteria</taxon>
        <taxon>Bacillati</taxon>
        <taxon>Actinomycetota</taxon>
        <taxon>Actinomycetes</taxon>
        <taxon>Nakamurellales</taxon>
        <taxon>Nakamurellaceae</taxon>
        <taxon>Nakamurella</taxon>
    </lineage>
</organism>
<sequence length="130" mass="12599">MDTTTAPTAPPATIANPARTVLRRLPAGSVAAPIPRPAAGAVPTAGPAAGAVPTPRPVADPPRRPARWRRLSAGLAAGALLAVAPLATAATVTAAAPAPSPVLVSAVDGPSSTAPSSTVLTTRRTGSVLL</sequence>
<reference evidence="3" key="1">
    <citation type="journal article" date="2014" name="Int. J. Syst. Evol. Microbiol.">
        <title>Complete genome sequence of Corynebacterium casei LMG S-19264T (=DSM 44701T), isolated from a smear-ripened cheese.</title>
        <authorList>
            <consortium name="US DOE Joint Genome Institute (JGI-PGF)"/>
            <person name="Walter F."/>
            <person name="Albersmeier A."/>
            <person name="Kalinowski J."/>
            <person name="Ruckert C."/>
        </authorList>
    </citation>
    <scope>NUCLEOTIDE SEQUENCE</scope>
    <source>
        <strain evidence="3">CGMCC 4.7308</strain>
    </source>
</reference>
<dbReference type="EMBL" id="BMNA01000004">
    <property type="protein sequence ID" value="GGM03034.1"/>
    <property type="molecule type" value="Genomic_DNA"/>
</dbReference>
<name>A0A917SXP5_9ACTN</name>
<keyword evidence="2" id="KW-0472">Membrane</keyword>
<keyword evidence="2" id="KW-1133">Transmembrane helix</keyword>
<evidence type="ECO:0000256" key="2">
    <source>
        <dbReference type="SAM" id="Phobius"/>
    </source>
</evidence>
<feature type="region of interest" description="Disordered" evidence="1">
    <location>
        <begin position="106"/>
        <end position="130"/>
    </location>
</feature>
<evidence type="ECO:0000313" key="3">
    <source>
        <dbReference type="EMBL" id="GGM03034.1"/>
    </source>
</evidence>
<proteinExistence type="predicted"/>
<reference evidence="3" key="2">
    <citation type="submission" date="2020-09" db="EMBL/GenBank/DDBJ databases">
        <authorList>
            <person name="Sun Q."/>
            <person name="Zhou Y."/>
        </authorList>
    </citation>
    <scope>NUCLEOTIDE SEQUENCE</scope>
    <source>
        <strain evidence="3">CGMCC 4.7308</strain>
    </source>
</reference>
<feature type="compositionally biased region" description="Low complexity" evidence="1">
    <location>
        <begin position="41"/>
        <end position="53"/>
    </location>
</feature>
<accession>A0A917SXP5</accession>
<evidence type="ECO:0000313" key="4">
    <source>
        <dbReference type="Proteomes" id="UP000655208"/>
    </source>
</evidence>
<gene>
    <name evidence="3" type="ORF">GCM10011594_23960</name>
</gene>
<keyword evidence="2" id="KW-0812">Transmembrane</keyword>
<feature type="compositionally biased region" description="Polar residues" evidence="1">
    <location>
        <begin position="110"/>
        <end position="130"/>
    </location>
</feature>
<dbReference type="Proteomes" id="UP000655208">
    <property type="component" value="Unassembled WGS sequence"/>
</dbReference>
<feature type="transmembrane region" description="Helical" evidence="2">
    <location>
        <begin position="73"/>
        <end position="96"/>
    </location>
</feature>
<feature type="compositionally biased region" description="Low complexity" evidence="1">
    <location>
        <begin position="1"/>
        <end position="18"/>
    </location>
</feature>
<comment type="caution">
    <text evidence="3">The sequence shown here is derived from an EMBL/GenBank/DDBJ whole genome shotgun (WGS) entry which is preliminary data.</text>
</comment>
<protein>
    <submittedName>
        <fullName evidence="3">Uncharacterized protein</fullName>
    </submittedName>
</protein>
<dbReference type="RefSeq" id="WP_188941750.1">
    <property type="nucleotide sequence ID" value="NZ_BMNA01000004.1"/>
</dbReference>